<dbReference type="GO" id="GO:0031624">
    <property type="term" value="F:ubiquitin conjugating enzyme binding"/>
    <property type="evidence" value="ECO:0007669"/>
    <property type="project" value="TreeGrafter"/>
</dbReference>
<reference evidence="2" key="1">
    <citation type="journal article" date="2013" name="New Phytol.">
        <title>Comparative genomic and transcriptomic analyses reveal the hemibiotrophic stage shift of Colletotrichum fungi.</title>
        <authorList>
            <person name="Gan P."/>
            <person name="Ikeda K."/>
            <person name="Irieda H."/>
            <person name="Narusaka M."/>
            <person name="O'Connell R.J."/>
            <person name="Narusaka Y."/>
            <person name="Takano Y."/>
            <person name="Kubo Y."/>
            <person name="Shirasu K."/>
        </authorList>
    </citation>
    <scope>NUCLEOTIDE SEQUENCE [LARGE SCALE GENOMIC DNA]</scope>
    <source>
        <strain evidence="2">104-T / ATCC 96160 / CBS 514.97 / LARS 414 / MAFF 240422</strain>
    </source>
</reference>
<dbReference type="GO" id="GO:0030332">
    <property type="term" value="F:cyclin binding"/>
    <property type="evidence" value="ECO:0007669"/>
    <property type="project" value="TreeGrafter"/>
</dbReference>
<dbReference type="GO" id="GO:0043161">
    <property type="term" value="P:proteasome-mediated ubiquitin-dependent protein catabolic process"/>
    <property type="evidence" value="ECO:0007669"/>
    <property type="project" value="TreeGrafter"/>
</dbReference>
<dbReference type="GO" id="GO:0005829">
    <property type="term" value="C:cytosol"/>
    <property type="evidence" value="ECO:0007669"/>
    <property type="project" value="TreeGrafter"/>
</dbReference>
<dbReference type="PANTHER" id="PTHR31531">
    <property type="entry name" value="E3 UBIQUITIN-PROTEIN LIGASE E3D FAMILY MEMBER"/>
    <property type="match status" value="1"/>
</dbReference>
<protein>
    <submittedName>
        <fullName evidence="1">Uncharacterized protein</fullName>
    </submittedName>
</protein>
<sequence>MSSPDTPTIYAELLANIRQLSVAVSLPSPSDGRSSQGTISADGASLTVRHRDARASLALPCKVAVKSALLPAPAPGSRTITWRLPLHDSSAPSPRSPPDDPAPWAAPSLVPLSAVTCRRCEGAVVPEGKAAEWKDLPSENWAEMMDFWHCHKPTAEDDGHGGAEHEHLAKRGYGANSSIAARSGTGLVDLTSLLFSEVDCAGLVFSTSSYDTGSGSSAAVLLGTAAEPVPRMLYVFCKSCESHVGFFNVAIASVVLLKWRVSCRTTEPSSPPSSPDCLAATLAATLSRSGSSKSAVVPSFSPPGGDGASAPSLHLWILNGNITYASTQRRGPRVAIKVLFKEIAQREADAMLESLTSDVQEVNLPAGDIGTAVQVLRASNGLLPRSERVFQGWNVGLLDKWQPGGGVGCAGGGVDGR</sequence>
<name>N4UQV1_COLOR</name>
<dbReference type="InterPro" id="IPR019193">
    <property type="entry name" value="UBQ-conj_enz_E2-bd_prot"/>
</dbReference>
<keyword evidence="2" id="KW-1185">Reference proteome</keyword>
<dbReference type="eggNOG" id="KOG4784">
    <property type="taxonomic scope" value="Eukaryota"/>
</dbReference>
<comment type="caution">
    <text evidence="1">The sequence shown here is derived from an EMBL/GenBank/DDBJ whole genome shotgun (WGS) entry which is preliminary data.</text>
</comment>
<dbReference type="HOGENOM" id="CLU_029122_1_1_1"/>
<proteinExistence type="predicted"/>
<dbReference type="AlphaFoldDB" id="N4UQV1"/>
<dbReference type="Proteomes" id="UP000014480">
    <property type="component" value="Unassembled WGS sequence"/>
</dbReference>
<organism evidence="1 2">
    <name type="scientific">Colletotrichum orbiculare (strain 104-T / ATCC 96160 / CBS 514.97 / LARS 414 / MAFF 240422)</name>
    <name type="common">Cucumber anthracnose fungus</name>
    <name type="synonym">Colletotrichum lagenarium</name>
    <dbReference type="NCBI Taxonomy" id="1213857"/>
    <lineage>
        <taxon>Eukaryota</taxon>
        <taxon>Fungi</taxon>
        <taxon>Dikarya</taxon>
        <taxon>Ascomycota</taxon>
        <taxon>Pezizomycotina</taxon>
        <taxon>Sordariomycetes</taxon>
        <taxon>Hypocreomycetidae</taxon>
        <taxon>Glomerellales</taxon>
        <taxon>Glomerellaceae</taxon>
        <taxon>Colletotrichum</taxon>
        <taxon>Colletotrichum orbiculare species complex</taxon>
    </lineage>
</organism>
<dbReference type="GO" id="GO:0000209">
    <property type="term" value="P:protein polyubiquitination"/>
    <property type="evidence" value="ECO:0007669"/>
    <property type="project" value="TreeGrafter"/>
</dbReference>
<accession>N4UQV1</accession>
<dbReference type="EMBL" id="AMCV02000005">
    <property type="protein sequence ID" value="TDZ24400.1"/>
    <property type="molecule type" value="Genomic_DNA"/>
</dbReference>
<evidence type="ECO:0000313" key="1">
    <source>
        <dbReference type="EMBL" id="TDZ24400.1"/>
    </source>
</evidence>
<reference evidence="2" key="2">
    <citation type="journal article" date="2019" name="Mol. Plant Microbe Interact.">
        <title>Genome sequence resources for four phytopathogenic fungi from the Colletotrichum orbiculare species complex.</title>
        <authorList>
            <person name="Gan P."/>
            <person name="Tsushima A."/>
            <person name="Narusaka M."/>
            <person name="Narusaka Y."/>
            <person name="Takano Y."/>
            <person name="Kubo Y."/>
            <person name="Shirasu K."/>
        </authorList>
    </citation>
    <scope>GENOME REANNOTATION</scope>
    <source>
        <strain evidence="2">104-T / ATCC 96160 / CBS 514.97 / LARS 414 / MAFF 240422</strain>
    </source>
</reference>
<dbReference type="OrthoDB" id="66510at2759"/>
<gene>
    <name evidence="1" type="ORF">Cob_v002660</name>
</gene>
<dbReference type="GO" id="GO:0051865">
    <property type="term" value="P:protein autoubiquitination"/>
    <property type="evidence" value="ECO:0007669"/>
    <property type="project" value="TreeGrafter"/>
</dbReference>
<dbReference type="Pfam" id="PF09814">
    <property type="entry name" value="HECT_2"/>
    <property type="match status" value="1"/>
</dbReference>
<dbReference type="GO" id="GO:0000151">
    <property type="term" value="C:ubiquitin ligase complex"/>
    <property type="evidence" value="ECO:0007669"/>
    <property type="project" value="TreeGrafter"/>
</dbReference>
<dbReference type="GO" id="GO:0005634">
    <property type="term" value="C:nucleus"/>
    <property type="evidence" value="ECO:0007669"/>
    <property type="project" value="TreeGrafter"/>
</dbReference>
<evidence type="ECO:0000313" key="2">
    <source>
        <dbReference type="Proteomes" id="UP000014480"/>
    </source>
</evidence>
<dbReference type="PANTHER" id="PTHR31531:SF2">
    <property type="entry name" value="E3 UBIQUITIN-PROTEIN LIGASE E3D"/>
    <property type="match status" value="1"/>
</dbReference>
<dbReference type="GO" id="GO:0006513">
    <property type="term" value="P:protein monoubiquitination"/>
    <property type="evidence" value="ECO:0007669"/>
    <property type="project" value="TreeGrafter"/>
</dbReference>
<dbReference type="STRING" id="1213857.N4UQV1"/>
<dbReference type="GO" id="GO:0061630">
    <property type="term" value="F:ubiquitin protein ligase activity"/>
    <property type="evidence" value="ECO:0007669"/>
    <property type="project" value="TreeGrafter"/>
</dbReference>